<dbReference type="KEGG" id="cad:Curi_c10980"/>
<protein>
    <submittedName>
        <fullName evidence="1">Uncharacterized protein</fullName>
    </submittedName>
</protein>
<dbReference type="AlphaFoldDB" id="K0AZ93"/>
<dbReference type="EMBL" id="CP003326">
    <property type="protein sequence ID" value="AFS78112.1"/>
    <property type="molecule type" value="Genomic_DNA"/>
</dbReference>
<dbReference type="RefSeq" id="WP_014967249.1">
    <property type="nucleotide sequence ID" value="NC_018664.1"/>
</dbReference>
<keyword evidence="2" id="KW-1185">Reference proteome</keyword>
<accession>K0AZ93</accession>
<gene>
    <name evidence="1" type="ordered locus">Curi_c10980</name>
</gene>
<name>K0AZ93_GOTA9</name>
<evidence type="ECO:0000313" key="2">
    <source>
        <dbReference type="Proteomes" id="UP000006094"/>
    </source>
</evidence>
<sequence>MSKYEEQGQEISYFISDMLNKGALDINNLNDFLFDALFYGYHKEIFIWNIADVGNIVDNEEILEQILKENYDISGLNHNEISSTFFSKSEEKKEKMVAIKIYKVEQRIVKVRIIFATEIITISGGSPLETQSYIPIEINLDKKMIITKAYRKYNVLDEKFRYNSLILYFTNKIKNVLNISTEIFGKDHRRAIYFMCKSLVDEVFEKISGDKESRVDDAIEECSRTLEDAINISDIKVKIQQNNIFDIKSSINKMIQHILVSNFFYHFKLDEEISKFNGLVTYIKFNDGTVNAVVKGENSYKSVFISDAFMGLRKSMENKGSLNKLTLIWNISNSPWKVTYDTGDVELLKMQFYTKYDEGEFYYALDRYKEFESSLLDSLQTVDRKASNKI</sequence>
<evidence type="ECO:0000313" key="1">
    <source>
        <dbReference type="EMBL" id="AFS78112.1"/>
    </source>
</evidence>
<dbReference type="eggNOG" id="ENOG50328JV">
    <property type="taxonomic scope" value="Bacteria"/>
</dbReference>
<reference evidence="1 2" key="1">
    <citation type="journal article" date="2012" name="PLoS ONE">
        <title>The purine-utilizing bacterium Clostridium acidurici 9a: a genome-guided metabolic reconsideration.</title>
        <authorList>
            <person name="Hartwich K."/>
            <person name="Poehlein A."/>
            <person name="Daniel R."/>
        </authorList>
    </citation>
    <scope>NUCLEOTIDE SEQUENCE [LARGE SCALE GENOMIC DNA]</scope>
    <source>
        <strain evidence="2">ATCC 7906 / DSM 604 / BCRC 14475 / CIP 104303 / KCTC 5404 / NCIMB 10678 / 9a</strain>
    </source>
</reference>
<proteinExistence type="predicted"/>
<dbReference type="HOGENOM" id="CLU_707325_0_0_9"/>
<dbReference type="Proteomes" id="UP000006094">
    <property type="component" value="Chromosome"/>
</dbReference>
<organism evidence="1 2">
    <name type="scientific">Gottschalkia acidurici (strain ATCC 7906 / DSM 604 / BCRC 14475 / CIP 104303 / KCTC 5404 / NCIMB 10678 / 9a)</name>
    <name type="common">Clostridium acidurici</name>
    <dbReference type="NCBI Taxonomy" id="1128398"/>
    <lineage>
        <taxon>Bacteria</taxon>
        <taxon>Bacillati</taxon>
        <taxon>Bacillota</taxon>
        <taxon>Tissierellia</taxon>
        <taxon>Tissierellales</taxon>
        <taxon>Gottschalkiaceae</taxon>
        <taxon>Gottschalkia</taxon>
    </lineage>
</organism>